<feature type="transmembrane region" description="Helical" evidence="7">
    <location>
        <begin position="253"/>
        <end position="271"/>
    </location>
</feature>
<dbReference type="Gene3D" id="1.20.1560.10">
    <property type="entry name" value="ABC transporter type 1, transmembrane domain"/>
    <property type="match status" value="1"/>
</dbReference>
<evidence type="ECO:0000256" key="1">
    <source>
        <dbReference type="ARBA" id="ARBA00004651"/>
    </source>
</evidence>
<dbReference type="InterPro" id="IPR003593">
    <property type="entry name" value="AAA+_ATPase"/>
</dbReference>
<dbReference type="PANTHER" id="PTHR43394:SF1">
    <property type="entry name" value="ATP-BINDING CASSETTE SUB-FAMILY B MEMBER 10, MITOCHONDRIAL"/>
    <property type="match status" value="1"/>
</dbReference>
<feature type="domain" description="ABC transmembrane type-1" evidence="9">
    <location>
        <begin position="119"/>
        <end position="394"/>
    </location>
</feature>
<dbReference type="InterPro" id="IPR005898">
    <property type="entry name" value="Cyc_pep_transpt_SyrD/YojI"/>
</dbReference>
<evidence type="ECO:0000256" key="2">
    <source>
        <dbReference type="ARBA" id="ARBA00022692"/>
    </source>
</evidence>
<evidence type="ECO:0000256" key="3">
    <source>
        <dbReference type="ARBA" id="ARBA00022741"/>
    </source>
</evidence>
<feature type="transmembrane region" description="Helical" evidence="7">
    <location>
        <begin position="47"/>
        <end position="67"/>
    </location>
</feature>
<feature type="transmembrane region" description="Helical" evidence="7">
    <location>
        <begin position="149"/>
        <end position="167"/>
    </location>
</feature>
<feature type="transmembrane region" description="Helical" evidence="7">
    <location>
        <begin position="6"/>
        <end position="27"/>
    </location>
</feature>
<dbReference type="Gene3D" id="3.40.50.300">
    <property type="entry name" value="P-loop containing nucleotide triphosphate hydrolases"/>
    <property type="match status" value="1"/>
</dbReference>
<evidence type="ECO:0000256" key="4">
    <source>
        <dbReference type="ARBA" id="ARBA00022840"/>
    </source>
</evidence>
<gene>
    <name evidence="10" type="ORF">ACFPPD_09730</name>
</gene>
<dbReference type="PROSITE" id="PS50929">
    <property type="entry name" value="ABC_TM1F"/>
    <property type="match status" value="1"/>
</dbReference>
<evidence type="ECO:0000313" key="11">
    <source>
        <dbReference type="Proteomes" id="UP001596105"/>
    </source>
</evidence>
<keyword evidence="3" id="KW-0547">Nucleotide-binding</keyword>
<dbReference type="InterPro" id="IPR003439">
    <property type="entry name" value="ABC_transporter-like_ATP-bd"/>
</dbReference>
<feature type="domain" description="ABC transporter" evidence="8">
    <location>
        <begin position="430"/>
        <end position="634"/>
    </location>
</feature>
<comment type="subcellular location">
    <subcellularLocation>
        <location evidence="1">Cell membrane</location>
        <topology evidence="1">Multi-pass membrane protein</topology>
    </subcellularLocation>
</comment>
<evidence type="ECO:0000256" key="6">
    <source>
        <dbReference type="ARBA" id="ARBA00023136"/>
    </source>
</evidence>
<dbReference type="SUPFAM" id="SSF52540">
    <property type="entry name" value="P-loop containing nucleoside triphosphate hydrolases"/>
    <property type="match status" value="1"/>
</dbReference>
<dbReference type="NCBIfam" id="TIGR01194">
    <property type="entry name" value="cyc_pep_trnsptr"/>
    <property type="match status" value="1"/>
</dbReference>
<evidence type="ECO:0000259" key="8">
    <source>
        <dbReference type="PROSITE" id="PS50893"/>
    </source>
</evidence>
<sequence length="634" mass="70255">MPNALWIWIGALGLCVLLSAAGIAVALVDIRTGKRQLLHSGRRILSYLPFAAGFYGWLGYCVYGIGWLLTSDRSAAGFWKDASAPEIVVAASACALPVLFGVYLALTFHYPKRRERPYAAMLLLSIVSGVGNASMIFVINAAIAEGGEVRVRLFPFFVLGMLLFVCGQKLLRSRLIRMTNGMVYDKRMEILGTVLNASYEKMEAMERGKIETCLNNDTETVSAFANKLVSIGTWTVTIIAGFVYLALINGAGFLLSLGVVVIASGSFYAIARSANKLWEQARDIQNVFFKFIHDLIHGFKELYLHRDKARDFREDMGDSCASYRDKRMKAEAKIANVIVIGDLLFAAVIGAVVFAFPALFPGMGDGELRSFVFVFLYMAGPLTAILSSLPELFQARISWNRIKRFSEELSGLRGRETEPFAAEPVDEVSLRLDEAVYAYPRNEETAFAVGPIDCEFRSGELVFIVGGNGSGKSTLAKLITGLYEPKGGSVTLNGERLHAGDIGSYVSTIFSDAYLFDRLYGIDFAAKEKEAQRYLLLLGLQDKVSIRDGRFSTTRLSSGQRKRLALLVSYLDDKPICLFDEWAADQDPEYRDFFYTVLLSDLRSRGKCVIVITHDDRYFGLADKLIKLEMGKIA</sequence>
<dbReference type="PROSITE" id="PS50893">
    <property type="entry name" value="ABC_TRANSPORTER_2"/>
    <property type="match status" value="1"/>
</dbReference>
<evidence type="ECO:0000256" key="5">
    <source>
        <dbReference type="ARBA" id="ARBA00022989"/>
    </source>
</evidence>
<organism evidence="10 11">
    <name type="scientific">Cohnella suwonensis</name>
    <dbReference type="NCBI Taxonomy" id="696072"/>
    <lineage>
        <taxon>Bacteria</taxon>
        <taxon>Bacillati</taxon>
        <taxon>Bacillota</taxon>
        <taxon>Bacilli</taxon>
        <taxon>Bacillales</taxon>
        <taxon>Paenibacillaceae</taxon>
        <taxon>Cohnella</taxon>
    </lineage>
</organism>
<keyword evidence="5 7" id="KW-1133">Transmembrane helix</keyword>
<evidence type="ECO:0000313" key="10">
    <source>
        <dbReference type="EMBL" id="MFC5469002.1"/>
    </source>
</evidence>
<keyword evidence="2 7" id="KW-0812">Transmembrane</keyword>
<feature type="transmembrane region" description="Helical" evidence="7">
    <location>
        <begin position="228"/>
        <end position="247"/>
    </location>
</feature>
<feature type="transmembrane region" description="Helical" evidence="7">
    <location>
        <begin position="87"/>
        <end position="106"/>
    </location>
</feature>
<dbReference type="Proteomes" id="UP001596105">
    <property type="component" value="Unassembled WGS sequence"/>
</dbReference>
<dbReference type="InterPro" id="IPR027417">
    <property type="entry name" value="P-loop_NTPase"/>
</dbReference>
<feature type="transmembrane region" description="Helical" evidence="7">
    <location>
        <begin position="371"/>
        <end position="393"/>
    </location>
</feature>
<feature type="transmembrane region" description="Helical" evidence="7">
    <location>
        <begin position="334"/>
        <end position="359"/>
    </location>
</feature>
<protein>
    <submittedName>
        <fullName evidence="10">Cyclic peptide export ABC transporter</fullName>
    </submittedName>
</protein>
<dbReference type="SMART" id="SM00382">
    <property type="entry name" value="AAA"/>
    <property type="match status" value="1"/>
</dbReference>
<keyword evidence="6 7" id="KW-0472">Membrane</keyword>
<keyword evidence="11" id="KW-1185">Reference proteome</keyword>
<dbReference type="InterPro" id="IPR017871">
    <property type="entry name" value="ABC_transporter-like_CS"/>
</dbReference>
<feature type="transmembrane region" description="Helical" evidence="7">
    <location>
        <begin position="118"/>
        <end position="143"/>
    </location>
</feature>
<dbReference type="Pfam" id="PF00005">
    <property type="entry name" value="ABC_tran"/>
    <property type="match status" value="1"/>
</dbReference>
<reference evidence="11" key="1">
    <citation type="journal article" date="2019" name="Int. J. Syst. Evol. Microbiol.">
        <title>The Global Catalogue of Microorganisms (GCM) 10K type strain sequencing project: providing services to taxonomists for standard genome sequencing and annotation.</title>
        <authorList>
            <consortium name="The Broad Institute Genomics Platform"/>
            <consortium name="The Broad Institute Genome Sequencing Center for Infectious Disease"/>
            <person name="Wu L."/>
            <person name="Ma J."/>
        </authorList>
    </citation>
    <scope>NUCLEOTIDE SEQUENCE [LARGE SCALE GENOMIC DNA]</scope>
    <source>
        <strain evidence="11">CCUG 57113</strain>
    </source>
</reference>
<dbReference type="SUPFAM" id="SSF90123">
    <property type="entry name" value="ABC transporter transmembrane region"/>
    <property type="match status" value="1"/>
</dbReference>
<dbReference type="PANTHER" id="PTHR43394">
    <property type="entry name" value="ATP-DEPENDENT PERMEASE MDL1, MITOCHONDRIAL"/>
    <property type="match status" value="1"/>
</dbReference>
<dbReference type="RefSeq" id="WP_378082034.1">
    <property type="nucleotide sequence ID" value="NZ_JBHSMH010000023.1"/>
</dbReference>
<dbReference type="InterPro" id="IPR011527">
    <property type="entry name" value="ABC1_TM_dom"/>
</dbReference>
<proteinExistence type="predicted"/>
<evidence type="ECO:0000259" key="9">
    <source>
        <dbReference type="PROSITE" id="PS50929"/>
    </source>
</evidence>
<evidence type="ECO:0000256" key="7">
    <source>
        <dbReference type="SAM" id="Phobius"/>
    </source>
</evidence>
<keyword evidence="4" id="KW-0067">ATP-binding</keyword>
<name>A0ABW0LVH9_9BACL</name>
<dbReference type="InterPro" id="IPR039421">
    <property type="entry name" value="Type_1_exporter"/>
</dbReference>
<dbReference type="EMBL" id="JBHSMH010000023">
    <property type="protein sequence ID" value="MFC5469002.1"/>
    <property type="molecule type" value="Genomic_DNA"/>
</dbReference>
<dbReference type="PROSITE" id="PS00211">
    <property type="entry name" value="ABC_TRANSPORTER_1"/>
    <property type="match status" value="1"/>
</dbReference>
<comment type="caution">
    <text evidence="10">The sequence shown here is derived from an EMBL/GenBank/DDBJ whole genome shotgun (WGS) entry which is preliminary data.</text>
</comment>
<dbReference type="InterPro" id="IPR036640">
    <property type="entry name" value="ABC1_TM_sf"/>
</dbReference>
<accession>A0ABW0LVH9</accession>